<keyword evidence="7" id="KW-1005">Bacterial flagellum biogenesis</keyword>
<comment type="similarity">
    <text evidence="2 7">Belongs to the FlgA family.</text>
</comment>
<dbReference type="Gene3D" id="3.90.1210.10">
    <property type="entry name" value="Antifreeze-like/N-acetylneuraminic acid synthase C-terminal domain"/>
    <property type="match status" value="1"/>
</dbReference>
<dbReference type="InterPro" id="IPR039246">
    <property type="entry name" value="Flagellar_FlgA"/>
</dbReference>
<dbReference type="InterPro" id="IPR041231">
    <property type="entry name" value="FlgA_N"/>
</dbReference>
<dbReference type="Gene3D" id="2.30.30.760">
    <property type="match status" value="1"/>
</dbReference>
<dbReference type="InterPro" id="IPR013974">
    <property type="entry name" value="SAF"/>
</dbReference>
<reference evidence="9 10" key="1">
    <citation type="submission" date="2022-05" db="EMBL/GenBank/DDBJ databases">
        <authorList>
            <person name="Park J.-S."/>
        </authorList>
    </citation>
    <scope>NUCLEOTIDE SEQUENCE [LARGE SCALE GENOMIC DNA]</scope>
    <source>
        <strain evidence="9 10">2012CJ34-2</strain>
    </source>
</reference>
<evidence type="ECO:0000256" key="6">
    <source>
        <dbReference type="ARBA" id="ARBA00025643"/>
    </source>
</evidence>
<dbReference type="PANTHER" id="PTHR36307">
    <property type="entry name" value="FLAGELLA BASAL BODY P-RING FORMATION PROTEIN FLGA"/>
    <property type="match status" value="1"/>
</dbReference>
<sequence>MKRFLSSWLIFVLLAAGAVSADTASKEATERMSRDITGRVTKMLNNKASMLAGNLKGSSWKVEVSKLTNLSRLEPCQMGFALEDTRQGKSGRQRVKVRCEGPRNWSVYVAGDIQILAKVLVASEPLSSGSRVGTGSVSLQKRDISDLRRGYLSDLAFLNGKVLKRRMKAGDVLNPGMFEVAQAVNRGDSVQIRAGKNGLIVTMPGKALEDGAAGENIRVRNLSSGKEIVATAQGNGIVSIGF</sequence>
<dbReference type="SMART" id="SM00858">
    <property type="entry name" value="SAF"/>
    <property type="match status" value="1"/>
</dbReference>
<keyword evidence="9" id="KW-0282">Flagellum</keyword>
<evidence type="ECO:0000256" key="1">
    <source>
        <dbReference type="ARBA" id="ARBA00004418"/>
    </source>
</evidence>
<evidence type="ECO:0000256" key="3">
    <source>
        <dbReference type="ARBA" id="ARBA00014754"/>
    </source>
</evidence>
<evidence type="ECO:0000313" key="10">
    <source>
        <dbReference type="Proteomes" id="UP001203338"/>
    </source>
</evidence>
<dbReference type="RefSeq" id="WP_249699260.1">
    <property type="nucleotide sequence ID" value="NZ_JAMFLX010000010.1"/>
</dbReference>
<keyword evidence="9" id="KW-0966">Cell projection</keyword>
<comment type="subcellular location">
    <subcellularLocation>
        <location evidence="1 7">Periplasm</location>
    </subcellularLocation>
</comment>
<dbReference type="InterPro" id="IPR017585">
    <property type="entry name" value="SAF_FlgA"/>
</dbReference>
<feature type="signal peptide" evidence="7">
    <location>
        <begin position="1"/>
        <end position="21"/>
    </location>
</feature>
<keyword evidence="10" id="KW-1185">Reference proteome</keyword>
<dbReference type="Pfam" id="PF13144">
    <property type="entry name" value="ChapFlgA"/>
    <property type="match status" value="1"/>
</dbReference>
<protein>
    <recommendedName>
        <fullName evidence="3 7">Flagella basal body P-ring formation protein FlgA</fullName>
    </recommendedName>
</protein>
<proteinExistence type="inferred from homology"/>
<feature type="domain" description="SAF" evidence="8">
    <location>
        <begin position="117"/>
        <end position="179"/>
    </location>
</feature>
<evidence type="ECO:0000256" key="2">
    <source>
        <dbReference type="ARBA" id="ARBA00010474"/>
    </source>
</evidence>
<organism evidence="9 10">
    <name type="scientific">Parendozoicomonas callyspongiae</name>
    <dbReference type="NCBI Taxonomy" id="2942213"/>
    <lineage>
        <taxon>Bacteria</taxon>
        <taxon>Pseudomonadati</taxon>
        <taxon>Pseudomonadota</taxon>
        <taxon>Gammaproteobacteria</taxon>
        <taxon>Oceanospirillales</taxon>
        <taxon>Endozoicomonadaceae</taxon>
        <taxon>Parendozoicomonas</taxon>
    </lineage>
</organism>
<keyword evidence="4 7" id="KW-0732">Signal</keyword>
<comment type="function">
    <text evidence="6 7">Involved in the assembly process of the P-ring formation. It may associate with FlgF on the rod constituting a structure essential for the P-ring assembly or may act as a modulator protein for the P-ring assembly.</text>
</comment>
<feature type="chain" id="PRO_5044971049" description="Flagella basal body P-ring formation protein FlgA" evidence="7">
    <location>
        <begin position="22"/>
        <end position="242"/>
    </location>
</feature>
<dbReference type="NCBIfam" id="TIGR03170">
    <property type="entry name" value="flgA_cterm"/>
    <property type="match status" value="1"/>
</dbReference>
<dbReference type="Pfam" id="PF17656">
    <property type="entry name" value="ChapFlgA_N"/>
    <property type="match status" value="1"/>
</dbReference>
<dbReference type="CDD" id="cd11614">
    <property type="entry name" value="SAF_CpaB_FlgA_like"/>
    <property type="match status" value="1"/>
</dbReference>
<dbReference type="PANTHER" id="PTHR36307:SF1">
    <property type="entry name" value="FLAGELLA BASAL BODY P-RING FORMATION PROTEIN FLGA"/>
    <property type="match status" value="1"/>
</dbReference>
<evidence type="ECO:0000256" key="5">
    <source>
        <dbReference type="ARBA" id="ARBA00022764"/>
    </source>
</evidence>
<gene>
    <name evidence="9" type="primary">flgA</name>
    <name evidence="9" type="ORF">M3P05_09195</name>
</gene>
<dbReference type="EMBL" id="JAMFLX010000010">
    <property type="protein sequence ID" value="MCL6270107.1"/>
    <property type="molecule type" value="Genomic_DNA"/>
</dbReference>
<keyword evidence="9" id="KW-0969">Cilium</keyword>
<dbReference type="Proteomes" id="UP001203338">
    <property type="component" value="Unassembled WGS sequence"/>
</dbReference>
<name>A0ABT0PFE8_9GAMM</name>
<evidence type="ECO:0000313" key="9">
    <source>
        <dbReference type="EMBL" id="MCL6270107.1"/>
    </source>
</evidence>
<evidence type="ECO:0000256" key="4">
    <source>
        <dbReference type="ARBA" id="ARBA00022729"/>
    </source>
</evidence>
<evidence type="ECO:0000256" key="7">
    <source>
        <dbReference type="RuleBase" id="RU362063"/>
    </source>
</evidence>
<evidence type="ECO:0000259" key="8">
    <source>
        <dbReference type="SMART" id="SM00858"/>
    </source>
</evidence>
<accession>A0ABT0PFE8</accession>
<comment type="caution">
    <text evidence="9">The sequence shown here is derived from an EMBL/GenBank/DDBJ whole genome shotgun (WGS) entry which is preliminary data.</text>
</comment>
<keyword evidence="5 7" id="KW-0574">Periplasm</keyword>